<reference evidence="1" key="1">
    <citation type="submission" date="2015-01" db="EMBL/GenBank/DDBJ databases">
        <authorList>
            <person name="Durling Mikael"/>
        </authorList>
    </citation>
    <scope>NUCLEOTIDE SEQUENCE</scope>
</reference>
<protein>
    <submittedName>
        <fullName evidence="1">Uncharacterized protein</fullName>
    </submittedName>
</protein>
<accession>A0A0B7JW67</accession>
<evidence type="ECO:0000313" key="1">
    <source>
        <dbReference type="EMBL" id="CEO46915.1"/>
    </source>
</evidence>
<gene>
    <name evidence="1" type="ORF">BN869_000002970_1</name>
</gene>
<dbReference type="AlphaFoldDB" id="A0A0B7JW67"/>
<name>A0A0B7JW67_BIOOC</name>
<organism evidence="1">
    <name type="scientific">Bionectria ochroleuca</name>
    <name type="common">Gliocladium roseum</name>
    <dbReference type="NCBI Taxonomy" id="29856"/>
    <lineage>
        <taxon>Eukaryota</taxon>
        <taxon>Fungi</taxon>
        <taxon>Dikarya</taxon>
        <taxon>Ascomycota</taxon>
        <taxon>Pezizomycotina</taxon>
        <taxon>Sordariomycetes</taxon>
        <taxon>Hypocreomycetidae</taxon>
        <taxon>Hypocreales</taxon>
        <taxon>Bionectriaceae</taxon>
        <taxon>Clonostachys</taxon>
    </lineage>
</organism>
<proteinExistence type="predicted"/>
<sequence length="128" mass="14927">MSWSSINRNAANDDPDDPLSVQVGMIRFATDSPHHLVEKHSHTLRFEMCGACVHSRTSVCVPIYWPKEIFQIVSFTFPSSHINTYQRESCTRWNCRVLPSGQILFDLLYHFFYRVIGYWGYKDGVFFA</sequence>
<dbReference type="EMBL" id="CDPU01000006">
    <property type="protein sequence ID" value="CEO46915.1"/>
    <property type="molecule type" value="Genomic_DNA"/>
</dbReference>